<dbReference type="InterPro" id="IPR056024">
    <property type="entry name" value="DUF7605"/>
</dbReference>
<dbReference type="OrthoDB" id="3598281at2759"/>
<feature type="compositionally biased region" description="Basic and acidic residues" evidence="2">
    <location>
        <begin position="272"/>
        <end position="282"/>
    </location>
</feature>
<feature type="region of interest" description="Disordered" evidence="2">
    <location>
        <begin position="460"/>
        <end position="485"/>
    </location>
</feature>
<feature type="region of interest" description="Disordered" evidence="2">
    <location>
        <begin position="793"/>
        <end position="817"/>
    </location>
</feature>
<sequence>MDAANDENGEHIFPSLRRAMTSTSAKDLERYTQIGTNVINDVIQRLKQVKHNQDATYWMEPLNNLMLQAKTPEYILGIMGPTGHGKSTLINTLLGEAQLVPTNCVRACTAVVTEISWNPSEDPQKRYIGNIEFISMGDWRYELDQLFGDLVESDGKLTRDASNAKTDAGVAWAKIKAVYPDITKEDLARTNAETLANDPKVTSFLRGPKTIYSETAKAFHKEIQVYIDSKQEHSGTNNRDRDHDEDDEHSADSLHDDSDDGINDDEPDSDDSDRVEQEPTTEKRRMELWPLIKVVKIQTKADVLSTGAVLVDLPGIQDSNVARAAIAGKYISKCNSIWIVTHVQRASDDKCAQDVLNQSITQQLQFDGNLPNITYVCSKTDDINVNQAAETLGLKSEKARVHKKAKALKKLRASDQVQVQHDKVYADTLSKFIDIIGGFISEWETLEAYQKDGKSVHASFIKSRKRKASGRSTRASKRPKVTASEGKKYVNKHPTIEELLNQLKKDEPSLAETQSLDGKEIRSMIKLYRSREDDAIKEKEELDKRIESSETEHTKLTESLAKAQRNYDQDVAQQEDPDQFDPEEDLRNYDEMAENLPVFCNMNSLRMWVMKDEGNIYLTYKEKRSREASIRSALVALDKEFREALTARVEGLTHMVREVGNDITRLQRETNREFYPAIQEAMSETYEQCVRENGRGCFERMKRIMDTNIRKDGPTIFNAAAEPVKCSLKSLCDHLQTELETQATDIVDKVKTDYSNATTERDVAKDLKIAQDEVALLLGRLDGLFEQALQINTESVPPTSPVDRDESIKSESEYSSS</sequence>
<feature type="compositionally biased region" description="Basic and acidic residues" evidence="2">
    <location>
        <begin position="802"/>
        <end position="817"/>
    </location>
</feature>
<dbReference type="HOGENOM" id="CLU_005249_4_1_1"/>
<dbReference type="OMA" id="FISEWET"/>
<dbReference type="Proteomes" id="UP000012174">
    <property type="component" value="Unassembled WGS sequence"/>
</dbReference>
<dbReference type="KEGG" id="ela:UCREL1_6318"/>
<evidence type="ECO:0000256" key="2">
    <source>
        <dbReference type="SAM" id="MobiDB-lite"/>
    </source>
</evidence>
<accession>M7SR48</accession>
<feature type="region of interest" description="Disordered" evidence="2">
    <location>
        <begin position="227"/>
        <end position="282"/>
    </location>
</feature>
<feature type="domain" description="Dynamin N-terminal" evidence="3">
    <location>
        <begin position="78"/>
        <end position="350"/>
    </location>
</feature>
<keyword evidence="1" id="KW-0175">Coiled coil</keyword>
<feature type="coiled-coil region" evidence="1">
    <location>
        <begin position="525"/>
        <end position="566"/>
    </location>
</feature>
<dbReference type="AlphaFoldDB" id="M7SR48"/>
<feature type="compositionally biased region" description="Basic and acidic residues" evidence="2">
    <location>
        <begin position="227"/>
        <end position="242"/>
    </location>
</feature>
<dbReference type="InterPro" id="IPR027417">
    <property type="entry name" value="P-loop_NTPase"/>
</dbReference>
<feature type="domain" description="DUF7605" evidence="4">
    <location>
        <begin position="633"/>
        <end position="712"/>
    </location>
</feature>
<feature type="compositionally biased region" description="Basic residues" evidence="2">
    <location>
        <begin position="462"/>
        <end position="480"/>
    </location>
</feature>
<evidence type="ECO:0000313" key="5">
    <source>
        <dbReference type="EMBL" id="EMR66697.1"/>
    </source>
</evidence>
<name>M7SR48_EUTLA</name>
<dbReference type="SUPFAM" id="SSF52540">
    <property type="entry name" value="P-loop containing nucleoside triphosphate hydrolases"/>
    <property type="match status" value="1"/>
</dbReference>
<organism evidence="5 6">
    <name type="scientific">Eutypa lata (strain UCR-EL1)</name>
    <name type="common">Grapevine dieback disease fungus</name>
    <name type="synonym">Eutypa armeniacae</name>
    <dbReference type="NCBI Taxonomy" id="1287681"/>
    <lineage>
        <taxon>Eukaryota</taxon>
        <taxon>Fungi</taxon>
        <taxon>Dikarya</taxon>
        <taxon>Ascomycota</taxon>
        <taxon>Pezizomycotina</taxon>
        <taxon>Sordariomycetes</taxon>
        <taxon>Xylariomycetidae</taxon>
        <taxon>Xylariales</taxon>
        <taxon>Diatrypaceae</taxon>
        <taxon>Eutypa</taxon>
    </lineage>
</organism>
<gene>
    <name evidence="5" type="ORF">UCREL1_6318</name>
</gene>
<reference evidence="6" key="1">
    <citation type="journal article" date="2013" name="Genome Announc.">
        <title>Draft genome sequence of the grapevine dieback fungus Eutypa lata UCR-EL1.</title>
        <authorList>
            <person name="Blanco-Ulate B."/>
            <person name="Rolshausen P.E."/>
            <person name="Cantu D."/>
        </authorList>
    </citation>
    <scope>NUCLEOTIDE SEQUENCE [LARGE SCALE GENOMIC DNA]</scope>
    <source>
        <strain evidence="6">UCR-EL1</strain>
    </source>
</reference>
<dbReference type="EMBL" id="KB706600">
    <property type="protein sequence ID" value="EMR66697.1"/>
    <property type="molecule type" value="Genomic_DNA"/>
</dbReference>
<dbReference type="InterPro" id="IPR045063">
    <property type="entry name" value="Dynamin_N"/>
</dbReference>
<evidence type="ECO:0000259" key="3">
    <source>
        <dbReference type="Pfam" id="PF00350"/>
    </source>
</evidence>
<feature type="compositionally biased region" description="Acidic residues" evidence="2">
    <location>
        <begin position="257"/>
        <end position="271"/>
    </location>
</feature>
<dbReference type="eggNOG" id="ENOG502QU12">
    <property type="taxonomic scope" value="Eukaryota"/>
</dbReference>
<keyword evidence="6" id="KW-1185">Reference proteome</keyword>
<dbReference type="PANTHER" id="PTHR36681:SF3">
    <property type="entry name" value="NUCLEAR GTPASE, GERMINAL CENTER-ASSOCIATED, TANDEM DUPLICATE 3"/>
    <property type="match status" value="1"/>
</dbReference>
<evidence type="ECO:0000256" key="1">
    <source>
        <dbReference type="SAM" id="Coils"/>
    </source>
</evidence>
<evidence type="ECO:0000259" key="4">
    <source>
        <dbReference type="Pfam" id="PF24564"/>
    </source>
</evidence>
<proteinExistence type="predicted"/>
<dbReference type="Gene3D" id="3.40.50.300">
    <property type="entry name" value="P-loop containing nucleotide triphosphate hydrolases"/>
    <property type="match status" value="1"/>
</dbReference>
<dbReference type="Pfam" id="PF24564">
    <property type="entry name" value="DUF7605"/>
    <property type="match status" value="1"/>
</dbReference>
<protein>
    <submittedName>
        <fullName evidence="5">Putative tat pathway signal sequence protein</fullName>
    </submittedName>
</protein>
<evidence type="ECO:0000313" key="6">
    <source>
        <dbReference type="Proteomes" id="UP000012174"/>
    </source>
</evidence>
<dbReference type="Pfam" id="PF00350">
    <property type="entry name" value="Dynamin_N"/>
    <property type="match status" value="1"/>
</dbReference>
<dbReference type="PANTHER" id="PTHR36681">
    <property type="entry name" value="NUCLEAR GTPASE, GERMINAL CENTER-ASSOCIATED, TANDEM DUPLICATE 3"/>
    <property type="match status" value="1"/>
</dbReference>